<evidence type="ECO:0000313" key="1">
    <source>
        <dbReference type="EMBL" id="AWX92349.1"/>
    </source>
</evidence>
<gene>
    <name evidence="1" type="ORF">DPM13_01330</name>
</gene>
<name>A0ABN5MB87_9RHOB</name>
<reference evidence="1 2" key="1">
    <citation type="submission" date="2018-06" db="EMBL/GenBank/DDBJ databases">
        <title>Complete genome sequence of Paracoccus mutanolyticus strain RSP-02 isolated from cellulosic waste.</title>
        <authorList>
            <person name="Amrutha R.N."/>
            <person name="Shrivastav A."/>
            <person name="Buddana S.K."/>
            <person name="Deshpande U."/>
            <person name="Prakasham R.S."/>
        </authorList>
    </citation>
    <scope>NUCLEOTIDE SEQUENCE [LARGE SCALE GENOMIC DNA]</scope>
    <source>
        <strain evidence="1 2">RSP-02</strain>
    </source>
</reference>
<keyword evidence="2" id="KW-1185">Reference proteome</keyword>
<dbReference type="EMBL" id="CP030239">
    <property type="protein sequence ID" value="AWX92349.1"/>
    <property type="molecule type" value="Genomic_DNA"/>
</dbReference>
<protein>
    <submittedName>
        <fullName evidence="1">Uncharacterized protein</fullName>
    </submittedName>
</protein>
<accession>A0ABN5MB87</accession>
<organism evidence="1 2">
    <name type="scientific">Paracoccus mutanolyticus</name>
    <dbReference type="NCBI Taxonomy" id="1499308"/>
    <lineage>
        <taxon>Bacteria</taxon>
        <taxon>Pseudomonadati</taxon>
        <taxon>Pseudomonadota</taxon>
        <taxon>Alphaproteobacteria</taxon>
        <taxon>Rhodobacterales</taxon>
        <taxon>Paracoccaceae</taxon>
        <taxon>Paracoccus</taxon>
    </lineage>
</organism>
<proteinExistence type="predicted"/>
<sequence length="69" mass="7608">MLIGRHAFGAEGIRRALMDYVRRYDAGLNFFHDLVAIDGPGRRAVFDVAEPDDLSPAARRPSETTAYAA</sequence>
<evidence type="ECO:0000313" key="2">
    <source>
        <dbReference type="Proteomes" id="UP000249922"/>
    </source>
</evidence>
<dbReference type="Proteomes" id="UP000249922">
    <property type="component" value="Chromosome"/>
</dbReference>
<dbReference type="RefSeq" id="WP_112887295.1">
    <property type="nucleotide sequence ID" value="NZ_CP030239.1"/>
</dbReference>